<protein>
    <recommendedName>
        <fullName evidence="14">RING-type domain-containing protein</fullName>
    </recommendedName>
</protein>
<dbReference type="PANTHER" id="PTHR22770:SF13">
    <property type="entry name" value="RING-TYPE DOMAIN-CONTAINING PROTEIN"/>
    <property type="match status" value="1"/>
</dbReference>
<keyword evidence="3" id="KW-0479">Metal-binding</keyword>
<dbReference type="InterPro" id="IPR051628">
    <property type="entry name" value="LUBAC_E3_Ligases"/>
</dbReference>
<dbReference type="EMBL" id="KN817556">
    <property type="protein sequence ID" value="KJA21609.1"/>
    <property type="molecule type" value="Genomic_DNA"/>
</dbReference>
<evidence type="ECO:0000256" key="7">
    <source>
        <dbReference type="ARBA" id="ARBA00022833"/>
    </source>
</evidence>
<dbReference type="PROSITE" id="PS50089">
    <property type="entry name" value="ZF_RING_2"/>
    <property type="match status" value="1"/>
</dbReference>
<dbReference type="CDD" id="cd22584">
    <property type="entry name" value="Rcat_RBR_unk"/>
    <property type="match status" value="1"/>
</dbReference>
<evidence type="ECO:0000256" key="6">
    <source>
        <dbReference type="ARBA" id="ARBA00022786"/>
    </source>
</evidence>
<dbReference type="GO" id="GO:0000151">
    <property type="term" value="C:ubiquitin ligase complex"/>
    <property type="evidence" value="ECO:0007669"/>
    <property type="project" value="TreeGrafter"/>
</dbReference>
<evidence type="ECO:0000256" key="3">
    <source>
        <dbReference type="ARBA" id="ARBA00022723"/>
    </source>
</evidence>
<dbReference type="GO" id="GO:0008270">
    <property type="term" value="F:zinc ion binding"/>
    <property type="evidence" value="ECO:0007669"/>
    <property type="project" value="UniProtKB-KW"/>
</dbReference>
<feature type="region of interest" description="Disordered" evidence="9">
    <location>
        <begin position="195"/>
        <end position="214"/>
    </location>
</feature>
<evidence type="ECO:0000313" key="13">
    <source>
        <dbReference type="Proteomes" id="UP000054270"/>
    </source>
</evidence>
<evidence type="ECO:0000256" key="5">
    <source>
        <dbReference type="ARBA" id="ARBA00022771"/>
    </source>
</evidence>
<dbReference type="SUPFAM" id="SSF57850">
    <property type="entry name" value="RING/U-box"/>
    <property type="match status" value="2"/>
</dbReference>
<dbReference type="Gene3D" id="3.30.40.10">
    <property type="entry name" value="Zinc/RING finger domain, C3HC4 (zinc finger)"/>
    <property type="match status" value="1"/>
</dbReference>
<dbReference type="OrthoDB" id="1431934at2759"/>
<dbReference type="InterPro" id="IPR013083">
    <property type="entry name" value="Znf_RING/FYVE/PHD"/>
</dbReference>
<proteinExistence type="predicted"/>
<evidence type="ECO:0000256" key="9">
    <source>
        <dbReference type="SAM" id="MobiDB-lite"/>
    </source>
</evidence>
<feature type="domain" description="RING-type" evidence="11">
    <location>
        <begin position="219"/>
        <end position="437"/>
    </location>
</feature>
<evidence type="ECO:0008006" key="14">
    <source>
        <dbReference type="Google" id="ProtNLM"/>
    </source>
</evidence>
<reference evidence="13" key="1">
    <citation type="submission" date="2014-04" db="EMBL/GenBank/DDBJ databases">
        <title>Evolutionary Origins and Diversification of the Mycorrhizal Mutualists.</title>
        <authorList>
            <consortium name="DOE Joint Genome Institute"/>
            <consortium name="Mycorrhizal Genomics Consortium"/>
            <person name="Kohler A."/>
            <person name="Kuo A."/>
            <person name="Nagy L.G."/>
            <person name="Floudas D."/>
            <person name="Copeland A."/>
            <person name="Barry K.W."/>
            <person name="Cichocki N."/>
            <person name="Veneault-Fourrey C."/>
            <person name="LaButti K."/>
            <person name="Lindquist E.A."/>
            <person name="Lipzen A."/>
            <person name="Lundell T."/>
            <person name="Morin E."/>
            <person name="Murat C."/>
            <person name="Riley R."/>
            <person name="Ohm R."/>
            <person name="Sun H."/>
            <person name="Tunlid A."/>
            <person name="Henrissat B."/>
            <person name="Grigoriev I.V."/>
            <person name="Hibbett D.S."/>
            <person name="Martin F."/>
        </authorList>
    </citation>
    <scope>NUCLEOTIDE SEQUENCE [LARGE SCALE GENOMIC DNA]</scope>
    <source>
        <strain evidence="13">FD-334 SS-4</strain>
    </source>
</reference>
<keyword evidence="13" id="KW-1185">Reference proteome</keyword>
<dbReference type="STRING" id="945553.A0A0D2NS27"/>
<dbReference type="InterPro" id="IPR017907">
    <property type="entry name" value="Znf_RING_CS"/>
</dbReference>
<dbReference type="GO" id="GO:0043130">
    <property type="term" value="F:ubiquitin binding"/>
    <property type="evidence" value="ECO:0007669"/>
    <property type="project" value="TreeGrafter"/>
</dbReference>
<keyword evidence="5 8" id="KW-0863">Zinc-finger</keyword>
<evidence type="ECO:0000256" key="1">
    <source>
        <dbReference type="ARBA" id="ARBA00004906"/>
    </source>
</evidence>
<comment type="pathway">
    <text evidence="1">Protein modification; protein ubiquitination.</text>
</comment>
<feature type="domain" description="RING-type" evidence="10">
    <location>
        <begin position="223"/>
        <end position="270"/>
    </location>
</feature>
<dbReference type="Gene3D" id="1.20.120.1750">
    <property type="match status" value="1"/>
</dbReference>
<accession>A0A0D2NS27</accession>
<dbReference type="InterPro" id="IPR002867">
    <property type="entry name" value="IBR_dom"/>
</dbReference>
<dbReference type="InterPro" id="IPR044066">
    <property type="entry name" value="TRIAD_supradom"/>
</dbReference>
<name>A0A0D2NS27_HYPSF</name>
<keyword evidence="2" id="KW-0808">Transferase</keyword>
<dbReference type="GO" id="GO:0004842">
    <property type="term" value="F:ubiquitin-protein transferase activity"/>
    <property type="evidence" value="ECO:0007669"/>
    <property type="project" value="TreeGrafter"/>
</dbReference>
<dbReference type="PROSITE" id="PS00518">
    <property type="entry name" value="ZF_RING_1"/>
    <property type="match status" value="1"/>
</dbReference>
<feature type="region of interest" description="Disordered" evidence="9">
    <location>
        <begin position="160"/>
        <end position="189"/>
    </location>
</feature>
<dbReference type="Proteomes" id="UP000054270">
    <property type="component" value="Unassembled WGS sequence"/>
</dbReference>
<dbReference type="InterPro" id="IPR001841">
    <property type="entry name" value="Znf_RING"/>
</dbReference>
<gene>
    <name evidence="12" type="ORF">HYPSUDRAFT_684903</name>
</gene>
<evidence type="ECO:0000256" key="2">
    <source>
        <dbReference type="ARBA" id="ARBA00022679"/>
    </source>
</evidence>
<evidence type="ECO:0000259" key="11">
    <source>
        <dbReference type="PROSITE" id="PS51873"/>
    </source>
</evidence>
<evidence type="ECO:0000259" key="10">
    <source>
        <dbReference type="PROSITE" id="PS50089"/>
    </source>
</evidence>
<dbReference type="SMART" id="SM00184">
    <property type="entry name" value="RING"/>
    <property type="match status" value="1"/>
</dbReference>
<keyword evidence="7" id="KW-0862">Zinc</keyword>
<sequence length="437" mass="48683">MIASSSTNPEPSSSRTHLGAGRALCVICGIRPHYDDGRRAFPTCGNTCKRQLEAMTGSPTSPLAENSQSVNRPLCVICKTRPQFNNGRRAFPTCGNTCARALQDLGIPHGSSMSDFNGTGPVIKMCYVCNVRPRYQRGGKAYPTCGLTCATKLHLQDRKAASSIQTNPRERSDEEVSTASYPKEDVTQLEELPETVEINEDTGTYTSGKSKGRATENGKTFNCIICLETLNVDHIVRFACRHPFCRSCLQEHITSELRDHHYPIICPLCKIEDKTTHPSMVDDKMLRILGLGESELDLFYELQLAAHSIAIHCQRCKETMFVDRRDYQETNIIECPLPRCNYIWCKHCHAGVKPKGPRHSCDGTSELEHLMKKNGWRHCPGCQTPVQKSDGCNHMTCSSPGCNTHFCYKCGVNIVKSLLSADIRAATQAHYQTCQLY</sequence>
<keyword evidence="4" id="KW-0677">Repeat</keyword>
<dbReference type="GO" id="GO:0043161">
    <property type="term" value="P:proteasome-mediated ubiquitin-dependent protein catabolic process"/>
    <property type="evidence" value="ECO:0007669"/>
    <property type="project" value="TreeGrafter"/>
</dbReference>
<keyword evidence="6" id="KW-0833">Ubl conjugation pathway</keyword>
<dbReference type="GO" id="GO:0097039">
    <property type="term" value="P:protein linear polyubiquitination"/>
    <property type="evidence" value="ECO:0007669"/>
    <property type="project" value="TreeGrafter"/>
</dbReference>
<organism evidence="12 13">
    <name type="scientific">Hypholoma sublateritium (strain FD-334 SS-4)</name>
    <dbReference type="NCBI Taxonomy" id="945553"/>
    <lineage>
        <taxon>Eukaryota</taxon>
        <taxon>Fungi</taxon>
        <taxon>Dikarya</taxon>
        <taxon>Basidiomycota</taxon>
        <taxon>Agaricomycotina</taxon>
        <taxon>Agaricomycetes</taxon>
        <taxon>Agaricomycetidae</taxon>
        <taxon>Agaricales</taxon>
        <taxon>Agaricineae</taxon>
        <taxon>Strophariaceae</taxon>
        <taxon>Hypholoma</taxon>
    </lineage>
</organism>
<dbReference type="PANTHER" id="PTHR22770">
    <property type="entry name" value="UBIQUITIN CONJUGATING ENZYME 7 INTERACTING PROTEIN-RELATED"/>
    <property type="match status" value="1"/>
</dbReference>
<dbReference type="AlphaFoldDB" id="A0A0D2NS27"/>
<evidence type="ECO:0000256" key="4">
    <source>
        <dbReference type="ARBA" id="ARBA00022737"/>
    </source>
</evidence>
<evidence type="ECO:0000256" key="8">
    <source>
        <dbReference type="PROSITE-ProRule" id="PRU00175"/>
    </source>
</evidence>
<evidence type="ECO:0000313" key="12">
    <source>
        <dbReference type="EMBL" id="KJA21609.1"/>
    </source>
</evidence>
<dbReference type="PROSITE" id="PS51873">
    <property type="entry name" value="TRIAD"/>
    <property type="match status" value="1"/>
</dbReference>
<dbReference type="Pfam" id="PF01485">
    <property type="entry name" value="IBR"/>
    <property type="match status" value="1"/>
</dbReference>